<dbReference type="SUPFAM" id="SSF56176">
    <property type="entry name" value="FAD-binding/transporter-associated domain-like"/>
    <property type="match status" value="1"/>
</dbReference>
<dbReference type="InterPro" id="IPR036318">
    <property type="entry name" value="FAD-bd_PCMH-like_sf"/>
</dbReference>
<keyword evidence="6 10" id="KW-1133">Transmembrane helix</keyword>
<dbReference type="SUPFAM" id="SSF54631">
    <property type="entry name" value="CBS-domain pair"/>
    <property type="match status" value="1"/>
</dbReference>
<evidence type="ECO:0000256" key="1">
    <source>
        <dbReference type="ARBA" id="ARBA00004651"/>
    </source>
</evidence>
<keyword evidence="8 10" id="KW-0472">Membrane</keyword>
<feature type="domain" description="CBS" evidence="12">
    <location>
        <begin position="292"/>
        <end position="349"/>
    </location>
</feature>
<dbReference type="CDD" id="cd04590">
    <property type="entry name" value="CBS_pair_CorC_HlyC_assoc"/>
    <property type="match status" value="1"/>
</dbReference>
<dbReference type="Pfam" id="PF00571">
    <property type="entry name" value="CBS"/>
    <property type="match status" value="2"/>
</dbReference>
<dbReference type="InterPro" id="IPR016169">
    <property type="entry name" value="FAD-bd_PCMH_sub2"/>
</dbReference>
<evidence type="ECO:0000256" key="7">
    <source>
        <dbReference type="ARBA" id="ARBA00023122"/>
    </source>
</evidence>
<evidence type="ECO:0000259" key="13">
    <source>
        <dbReference type="PROSITE" id="PS51846"/>
    </source>
</evidence>
<dbReference type="InterPro" id="IPR005170">
    <property type="entry name" value="Transptr-assoc_dom"/>
</dbReference>
<dbReference type="OrthoDB" id="9798188at2"/>
<evidence type="ECO:0000259" key="12">
    <source>
        <dbReference type="PROSITE" id="PS51371"/>
    </source>
</evidence>
<evidence type="ECO:0000256" key="3">
    <source>
        <dbReference type="ARBA" id="ARBA00022475"/>
    </source>
</evidence>
<dbReference type="STRING" id="1216932.CM240_0286"/>
<evidence type="ECO:0000313" key="14">
    <source>
        <dbReference type="EMBL" id="CDM67453.1"/>
    </source>
</evidence>
<evidence type="ECO:0000256" key="4">
    <source>
        <dbReference type="ARBA" id="ARBA00022692"/>
    </source>
</evidence>
<dbReference type="RefSeq" id="WP_044035905.1">
    <property type="nucleotide sequence ID" value="NZ_HG917868.1"/>
</dbReference>
<dbReference type="EMBL" id="HG917868">
    <property type="protein sequence ID" value="CDM67453.1"/>
    <property type="molecule type" value="Genomic_DNA"/>
</dbReference>
<dbReference type="Pfam" id="PF01595">
    <property type="entry name" value="CNNM"/>
    <property type="match status" value="1"/>
</dbReference>
<dbReference type="InterPro" id="IPR046342">
    <property type="entry name" value="CBS_dom_sf"/>
</dbReference>
<evidence type="ECO:0000256" key="5">
    <source>
        <dbReference type="ARBA" id="ARBA00022737"/>
    </source>
</evidence>
<dbReference type="FunFam" id="3.10.580.10:FF:000002">
    <property type="entry name" value="Magnesium/cobalt efflux protein CorC"/>
    <property type="match status" value="1"/>
</dbReference>
<accession>W6RT74</accession>
<dbReference type="PROSITE" id="PS51371">
    <property type="entry name" value="CBS"/>
    <property type="match status" value="2"/>
</dbReference>
<dbReference type="PANTHER" id="PTHR43099">
    <property type="entry name" value="UPF0053 PROTEIN YRKA"/>
    <property type="match status" value="1"/>
</dbReference>
<sequence>METDPSATSNIAIQLLLVVILTLINAFFASAEMAIVSVNKHKLKLLANEGNKKAQLLLNLTDDPSKLLATIQVGITLAGFFSSASAATGISSHLSKILKSVNIPYSNQISLIGITIILSYITLVFGELYPKRIALRNAESLAMFSVKPIMIVSTIASPFVKFLSLSTNFLVKITGIEKNAIEDSVSREELRSFVEVGQEQGVINETEMDMINSIIEFDDKMAKEIMTPSTETFSIDINIPIKEFIDKLLEEQYSRIPVYSNDLDNIIGIVYLKDIFEAAYNYGFDNINLEKIMRKPYFVPETKNIDVLFKELQDSKQHMSILVDEYGGFSGIVTIEDIIEEVMGNIDDEFDIENHYFCKIDNNNFIVDGLLSLVDLNNYLDINVKSDISDTVGGFLINEIGGIPKPNEDITIEYNNVLFKVEEVDEKRIKKVKISI</sequence>
<evidence type="ECO:0000256" key="9">
    <source>
        <dbReference type="PROSITE-ProRule" id="PRU00703"/>
    </source>
</evidence>
<feature type="transmembrane region" description="Helical" evidence="11">
    <location>
        <begin position="12"/>
        <end position="36"/>
    </location>
</feature>
<keyword evidence="7 9" id="KW-0129">CBS domain</keyword>
<feature type="transmembrane region" description="Helical" evidence="11">
    <location>
        <begin position="109"/>
        <end position="129"/>
    </location>
</feature>
<evidence type="ECO:0000256" key="6">
    <source>
        <dbReference type="ARBA" id="ARBA00022989"/>
    </source>
</evidence>
<evidence type="ECO:0000256" key="10">
    <source>
        <dbReference type="PROSITE-ProRule" id="PRU01193"/>
    </source>
</evidence>
<name>W6RT74_9CLOT</name>
<dbReference type="AlphaFoldDB" id="W6RT74"/>
<keyword evidence="4 10" id="KW-0812">Transmembrane</keyword>
<evidence type="ECO:0000313" key="15">
    <source>
        <dbReference type="Proteomes" id="UP000019426"/>
    </source>
</evidence>
<dbReference type="Gene3D" id="3.30.465.10">
    <property type="match status" value="1"/>
</dbReference>
<feature type="domain" description="CNNM transmembrane" evidence="13">
    <location>
        <begin position="7"/>
        <end position="207"/>
    </location>
</feature>
<dbReference type="InterPro" id="IPR000644">
    <property type="entry name" value="CBS_dom"/>
</dbReference>
<dbReference type="InterPro" id="IPR002550">
    <property type="entry name" value="CNNM"/>
</dbReference>
<dbReference type="SMART" id="SM01091">
    <property type="entry name" value="CorC_HlyC"/>
    <property type="match status" value="1"/>
</dbReference>
<reference evidence="14 15" key="1">
    <citation type="submission" date="2013-11" db="EMBL/GenBank/DDBJ databases">
        <title>Complete genome sequence of Clostridum sp. M2/40.</title>
        <authorList>
            <person name="Wibberg D."/>
            <person name="Puehler A."/>
            <person name="Schlueter A."/>
        </authorList>
    </citation>
    <scope>NUCLEOTIDE SEQUENCE [LARGE SCALE GENOMIC DNA]</scope>
    <source>
        <strain evidence="15">M2/40</strain>
    </source>
</reference>
<dbReference type="InterPro" id="IPR044751">
    <property type="entry name" value="Ion_transp-like_CBS"/>
</dbReference>
<dbReference type="PATRIC" id="fig|1216932.3.peg.266"/>
<gene>
    <name evidence="14" type="ORF">CM240_0286</name>
</gene>
<evidence type="ECO:0000256" key="8">
    <source>
        <dbReference type="ARBA" id="ARBA00023136"/>
    </source>
</evidence>
<proteinExistence type="inferred from homology"/>
<keyword evidence="3" id="KW-1003">Cell membrane</keyword>
<dbReference type="SMART" id="SM00116">
    <property type="entry name" value="CBS"/>
    <property type="match status" value="2"/>
</dbReference>
<evidence type="ECO:0000256" key="11">
    <source>
        <dbReference type="SAM" id="Phobius"/>
    </source>
</evidence>
<dbReference type="KEGG" id="clt:CM240_0286"/>
<comment type="similarity">
    <text evidence="2">Belongs to the UPF0053 family.</text>
</comment>
<feature type="domain" description="CBS" evidence="12">
    <location>
        <begin position="226"/>
        <end position="286"/>
    </location>
</feature>
<dbReference type="GO" id="GO:0050660">
    <property type="term" value="F:flavin adenine dinucleotide binding"/>
    <property type="evidence" value="ECO:0007669"/>
    <property type="project" value="InterPro"/>
</dbReference>
<keyword evidence="15" id="KW-1185">Reference proteome</keyword>
<dbReference type="Gene3D" id="3.10.580.10">
    <property type="entry name" value="CBS-domain"/>
    <property type="match status" value="1"/>
</dbReference>
<dbReference type="eggNOG" id="COG1253">
    <property type="taxonomic scope" value="Bacteria"/>
</dbReference>
<dbReference type="Proteomes" id="UP000019426">
    <property type="component" value="Chromosome M2/40_rep1"/>
</dbReference>
<dbReference type="HOGENOM" id="CLU_015237_4_0_9"/>
<organism evidence="14 15">
    <name type="scientific">Clostridium bornimense</name>
    <dbReference type="NCBI Taxonomy" id="1216932"/>
    <lineage>
        <taxon>Bacteria</taxon>
        <taxon>Bacillati</taxon>
        <taxon>Bacillota</taxon>
        <taxon>Clostridia</taxon>
        <taxon>Eubacteriales</taxon>
        <taxon>Clostridiaceae</taxon>
        <taxon>Clostridium</taxon>
    </lineage>
</organism>
<comment type="subcellular location">
    <subcellularLocation>
        <location evidence="1">Cell membrane</location>
        <topology evidence="1">Multi-pass membrane protein</topology>
    </subcellularLocation>
</comment>
<dbReference type="InterPro" id="IPR051676">
    <property type="entry name" value="UPF0053_domain"/>
</dbReference>
<dbReference type="PANTHER" id="PTHR43099:SF2">
    <property type="entry name" value="UPF0053 PROTEIN YRKA"/>
    <property type="match status" value="1"/>
</dbReference>
<dbReference type="Pfam" id="PF03471">
    <property type="entry name" value="CorC_HlyC"/>
    <property type="match status" value="1"/>
</dbReference>
<protein>
    <submittedName>
        <fullName evidence="14">CBS domain-containing protein</fullName>
    </submittedName>
</protein>
<evidence type="ECO:0000256" key="2">
    <source>
        <dbReference type="ARBA" id="ARBA00006337"/>
    </source>
</evidence>
<dbReference type="GO" id="GO:0005886">
    <property type="term" value="C:plasma membrane"/>
    <property type="evidence" value="ECO:0007669"/>
    <property type="project" value="UniProtKB-SubCell"/>
</dbReference>
<feature type="transmembrane region" description="Helical" evidence="11">
    <location>
        <begin position="67"/>
        <end position="89"/>
    </location>
</feature>
<dbReference type="PROSITE" id="PS51846">
    <property type="entry name" value="CNNM"/>
    <property type="match status" value="1"/>
</dbReference>
<keyword evidence="5" id="KW-0677">Repeat</keyword>